<dbReference type="AlphaFoldDB" id="A0A9P0E5R2"/>
<dbReference type="EMBL" id="OV725078">
    <property type="protein sequence ID" value="CAH1394419.1"/>
    <property type="molecule type" value="Genomic_DNA"/>
</dbReference>
<protein>
    <submittedName>
        <fullName evidence="1">Uncharacterized protein</fullName>
    </submittedName>
</protein>
<organism evidence="1 2">
    <name type="scientific">Nezara viridula</name>
    <name type="common">Southern green stink bug</name>
    <name type="synonym">Cimex viridulus</name>
    <dbReference type="NCBI Taxonomy" id="85310"/>
    <lineage>
        <taxon>Eukaryota</taxon>
        <taxon>Metazoa</taxon>
        <taxon>Ecdysozoa</taxon>
        <taxon>Arthropoda</taxon>
        <taxon>Hexapoda</taxon>
        <taxon>Insecta</taxon>
        <taxon>Pterygota</taxon>
        <taxon>Neoptera</taxon>
        <taxon>Paraneoptera</taxon>
        <taxon>Hemiptera</taxon>
        <taxon>Heteroptera</taxon>
        <taxon>Panheteroptera</taxon>
        <taxon>Pentatomomorpha</taxon>
        <taxon>Pentatomoidea</taxon>
        <taxon>Pentatomidae</taxon>
        <taxon>Pentatominae</taxon>
        <taxon>Nezara</taxon>
    </lineage>
</organism>
<sequence length="166" mass="19429">MSLGGRKPAEFWQIRARYRAIQIEEQKKGKRKHTSELDPQEVEKRRRRWPWIQIQIDLRKKIKRPKIRYGLSEDEGKPLKRTTGKKMSYLEVAGSDTEEVVIARSRKLLAWDALIREYDNTDVLASRCLQRILNHKIPASGGEYSKYCSYLCGRKDRQLPSIGTGK</sequence>
<accession>A0A9P0E5R2</accession>
<name>A0A9P0E5R2_NEZVI</name>
<reference evidence="1" key="1">
    <citation type="submission" date="2022-01" db="EMBL/GenBank/DDBJ databases">
        <authorList>
            <person name="King R."/>
        </authorList>
    </citation>
    <scope>NUCLEOTIDE SEQUENCE</scope>
</reference>
<dbReference type="Proteomes" id="UP001152798">
    <property type="component" value="Chromosome 2"/>
</dbReference>
<proteinExistence type="predicted"/>
<gene>
    <name evidence="1" type="ORF">NEZAVI_LOCUS4931</name>
</gene>
<evidence type="ECO:0000313" key="2">
    <source>
        <dbReference type="Proteomes" id="UP001152798"/>
    </source>
</evidence>
<dbReference type="OrthoDB" id="6627097at2759"/>
<keyword evidence="2" id="KW-1185">Reference proteome</keyword>
<evidence type="ECO:0000313" key="1">
    <source>
        <dbReference type="EMBL" id="CAH1394419.1"/>
    </source>
</evidence>